<dbReference type="InterPro" id="IPR048020">
    <property type="entry name" value="Transpos_IS3"/>
</dbReference>
<evidence type="ECO:0000313" key="3">
    <source>
        <dbReference type="EMBL" id="QEE28799.1"/>
    </source>
</evidence>
<dbReference type="PROSITE" id="PS50994">
    <property type="entry name" value="INTEGRASE"/>
    <property type="match status" value="1"/>
</dbReference>
<evidence type="ECO:0000259" key="1">
    <source>
        <dbReference type="PROSITE" id="PS50994"/>
    </source>
</evidence>
<evidence type="ECO:0000313" key="4">
    <source>
        <dbReference type="Proteomes" id="UP000321820"/>
    </source>
</evidence>
<feature type="domain" description="Integrase catalytic" evidence="1">
    <location>
        <begin position="116"/>
        <end position="280"/>
    </location>
</feature>
<reference evidence="3 4" key="1">
    <citation type="submission" date="2019-08" db="EMBL/GenBank/DDBJ databases">
        <title>Complete genome sequence of Terriglobus albidus strain ORNL.</title>
        <authorList>
            <person name="Podar M."/>
        </authorList>
    </citation>
    <scope>NUCLEOTIDE SEQUENCE [LARGE SCALE GENOMIC DNA]</scope>
    <source>
        <strain evidence="3 4">ORNL</strain>
    </source>
</reference>
<dbReference type="EMBL" id="CP042806">
    <property type="protein sequence ID" value="QEE28799.1"/>
    <property type="molecule type" value="Genomic_DNA"/>
</dbReference>
<dbReference type="OrthoDB" id="118202at2"/>
<dbReference type="KEGG" id="talb:FTW19_09160"/>
<dbReference type="InterPro" id="IPR025948">
    <property type="entry name" value="HTH-like_dom"/>
</dbReference>
<sequence length="293" mass="33100">MTLPQGSPSRSVERMCKLAGVSRASFYRDWEKSAPLGEETELRDTIHRLALAHRTYGYRRIGALLRREGRVVNHKRLIRVMREDNLLCLRKAAFRPATTDSNHRWRVWPNLARHITPMGPNRLWVADITYVHLAEAFVYLAVVLDAFSRKVVGWALGNQLTANLALGALEMALSDRKIAPGELVHHTDRGIQYACGDYITRLQAAGIQPSMSRPGCPYDNAMAESFMKTLKAEEVNATSYRNIQHARSAMRRFIEDVYNRHRLHSALDYLSPVEFELASLSATSTTVALSANP</sequence>
<dbReference type="InterPro" id="IPR001584">
    <property type="entry name" value="Integrase_cat-core"/>
</dbReference>
<dbReference type="PANTHER" id="PTHR46889">
    <property type="entry name" value="TRANSPOSASE INSF FOR INSERTION SEQUENCE IS3B-RELATED"/>
    <property type="match status" value="1"/>
</dbReference>
<protein>
    <submittedName>
        <fullName evidence="3">IS3 family transposase</fullName>
    </submittedName>
</protein>
<dbReference type="InterPro" id="IPR012337">
    <property type="entry name" value="RNaseH-like_sf"/>
</dbReference>
<dbReference type="PANTHER" id="PTHR46889:SF7">
    <property type="entry name" value="TRANSPOSASE FOR INSERTION SEQUENCE ELEMENT IS904"/>
    <property type="match status" value="1"/>
</dbReference>
<dbReference type="KEGG" id="talb:FTW19_12785"/>
<dbReference type="Proteomes" id="UP000321820">
    <property type="component" value="Chromosome"/>
</dbReference>
<dbReference type="Pfam" id="PF13276">
    <property type="entry name" value="HTH_21"/>
    <property type="match status" value="1"/>
</dbReference>
<name>A0A5B9EAJ6_9BACT</name>
<dbReference type="EMBL" id="CP042806">
    <property type="protein sequence ID" value="QEE28148.1"/>
    <property type="molecule type" value="Genomic_DNA"/>
</dbReference>
<evidence type="ECO:0000313" key="2">
    <source>
        <dbReference type="EMBL" id="QEE28148.1"/>
    </source>
</evidence>
<dbReference type="RefSeq" id="WP_147647340.1">
    <property type="nucleotide sequence ID" value="NZ_CP042806.1"/>
</dbReference>
<dbReference type="InterPro" id="IPR050900">
    <property type="entry name" value="Transposase_IS3/IS150/IS904"/>
</dbReference>
<dbReference type="InterPro" id="IPR036397">
    <property type="entry name" value="RNaseH_sf"/>
</dbReference>
<accession>A0A5B9EAJ6</accession>
<dbReference type="Gene3D" id="3.30.420.10">
    <property type="entry name" value="Ribonuclease H-like superfamily/Ribonuclease H"/>
    <property type="match status" value="1"/>
</dbReference>
<gene>
    <name evidence="2" type="ORF">FTW19_09160</name>
    <name evidence="3" type="ORF">FTW19_12785</name>
</gene>
<dbReference type="Pfam" id="PF13333">
    <property type="entry name" value="rve_2"/>
    <property type="match status" value="1"/>
</dbReference>
<dbReference type="SUPFAM" id="SSF53098">
    <property type="entry name" value="Ribonuclease H-like"/>
    <property type="match status" value="1"/>
</dbReference>
<proteinExistence type="predicted"/>
<dbReference type="GO" id="GO:0015074">
    <property type="term" value="P:DNA integration"/>
    <property type="evidence" value="ECO:0007669"/>
    <property type="project" value="InterPro"/>
</dbReference>
<dbReference type="GO" id="GO:0003676">
    <property type="term" value="F:nucleic acid binding"/>
    <property type="evidence" value="ECO:0007669"/>
    <property type="project" value="InterPro"/>
</dbReference>
<organism evidence="3 4">
    <name type="scientific">Terriglobus albidus</name>
    <dbReference type="NCBI Taxonomy" id="1592106"/>
    <lineage>
        <taxon>Bacteria</taxon>
        <taxon>Pseudomonadati</taxon>
        <taxon>Acidobacteriota</taxon>
        <taxon>Terriglobia</taxon>
        <taxon>Terriglobales</taxon>
        <taxon>Acidobacteriaceae</taxon>
        <taxon>Terriglobus</taxon>
    </lineage>
</organism>
<dbReference type="AlphaFoldDB" id="A0A5B9EAJ6"/>
<dbReference type="Pfam" id="PF00665">
    <property type="entry name" value="rve"/>
    <property type="match status" value="1"/>
</dbReference>
<dbReference type="NCBIfam" id="NF033516">
    <property type="entry name" value="transpos_IS3"/>
    <property type="match status" value="1"/>
</dbReference>
<keyword evidence="4" id="KW-1185">Reference proteome</keyword>